<proteinExistence type="predicted"/>
<comment type="caution">
    <text evidence="3">The sequence shown here is derived from an EMBL/GenBank/DDBJ whole genome shotgun (WGS) entry which is preliminary data.</text>
</comment>
<dbReference type="Proteomes" id="UP001362999">
    <property type="component" value="Unassembled WGS sequence"/>
</dbReference>
<keyword evidence="4" id="KW-1185">Reference proteome</keyword>
<reference evidence="3 4" key="1">
    <citation type="journal article" date="2024" name="J Genomics">
        <title>Draft genome sequencing and assembly of Favolaschia claudopus CIRM-BRFM 2984 isolated from oak limbs.</title>
        <authorList>
            <person name="Navarro D."/>
            <person name="Drula E."/>
            <person name="Chaduli D."/>
            <person name="Cazenave R."/>
            <person name="Ahrendt S."/>
            <person name="Wang J."/>
            <person name="Lipzen A."/>
            <person name="Daum C."/>
            <person name="Barry K."/>
            <person name="Grigoriev I.V."/>
            <person name="Favel A."/>
            <person name="Rosso M.N."/>
            <person name="Martin F."/>
        </authorList>
    </citation>
    <scope>NUCLEOTIDE SEQUENCE [LARGE SCALE GENOMIC DNA]</scope>
    <source>
        <strain evidence="3 4">CIRM-BRFM 2984</strain>
    </source>
</reference>
<feature type="transmembrane region" description="Helical" evidence="2">
    <location>
        <begin position="50"/>
        <end position="71"/>
    </location>
</feature>
<accession>A0AAW0A818</accession>
<feature type="region of interest" description="Disordered" evidence="1">
    <location>
        <begin position="263"/>
        <end position="289"/>
    </location>
</feature>
<protein>
    <submittedName>
        <fullName evidence="3">Uncharacterized protein</fullName>
    </submittedName>
</protein>
<evidence type="ECO:0000256" key="1">
    <source>
        <dbReference type="SAM" id="MobiDB-lite"/>
    </source>
</evidence>
<dbReference type="AlphaFoldDB" id="A0AAW0A818"/>
<evidence type="ECO:0000313" key="3">
    <source>
        <dbReference type="EMBL" id="KAK7001934.1"/>
    </source>
</evidence>
<gene>
    <name evidence="3" type="ORF">R3P38DRAFT_3610209</name>
</gene>
<name>A0AAW0A818_9AGAR</name>
<organism evidence="3 4">
    <name type="scientific">Favolaschia claudopus</name>
    <dbReference type="NCBI Taxonomy" id="2862362"/>
    <lineage>
        <taxon>Eukaryota</taxon>
        <taxon>Fungi</taxon>
        <taxon>Dikarya</taxon>
        <taxon>Basidiomycota</taxon>
        <taxon>Agaricomycotina</taxon>
        <taxon>Agaricomycetes</taxon>
        <taxon>Agaricomycetidae</taxon>
        <taxon>Agaricales</taxon>
        <taxon>Marasmiineae</taxon>
        <taxon>Mycenaceae</taxon>
        <taxon>Favolaschia</taxon>
    </lineage>
</organism>
<sequence>MPLSAWSSSIGDCIPQFVIACHSLFTFSFPSIPSHRMLPLLTYPASTPSLLFYLLPLPSPLFLFPFLLFYIPSSLYSPPLRIHLITSSTSSLPDSSPNPIYARTSHTYSPLISPASCRAAVNARHAACLPRHHRRPIHVHIDIPHPSASLPIDPHTKPPSGIGGSAWPQAWDGAGVAAVLLRLAEVRNTGGAVKCRMALRVTDEEKKEEDEERVNGGVDAVFVLVDNMARVTLHVPIHLKCAARATRRGAGVARESLAVTRSRMASCRDGRNERRGGRSRSRPERGADVAAPRRAWVRVRWGRGVDDFWRGWRRLEAGRHTSTSHSGSGVSGCSRRRWDYRRSLMPDQEKTEVFSRQHLDFFVQL</sequence>
<keyword evidence="2" id="KW-0472">Membrane</keyword>
<feature type="compositionally biased region" description="Basic and acidic residues" evidence="1">
    <location>
        <begin position="266"/>
        <end position="287"/>
    </location>
</feature>
<keyword evidence="2" id="KW-0812">Transmembrane</keyword>
<dbReference type="EMBL" id="JAWWNJ010000081">
    <property type="protein sequence ID" value="KAK7001934.1"/>
    <property type="molecule type" value="Genomic_DNA"/>
</dbReference>
<evidence type="ECO:0000313" key="4">
    <source>
        <dbReference type="Proteomes" id="UP001362999"/>
    </source>
</evidence>
<keyword evidence="2" id="KW-1133">Transmembrane helix</keyword>
<evidence type="ECO:0000256" key="2">
    <source>
        <dbReference type="SAM" id="Phobius"/>
    </source>
</evidence>